<evidence type="ECO:0000313" key="2">
    <source>
        <dbReference type="Proteomes" id="UP000288892"/>
    </source>
</evidence>
<proteinExistence type="predicted"/>
<dbReference type="Gene3D" id="1.25.40.10">
    <property type="entry name" value="Tetratricopeptide repeat domain"/>
    <property type="match status" value="1"/>
</dbReference>
<dbReference type="Proteomes" id="UP000288892">
    <property type="component" value="Unassembled WGS sequence"/>
</dbReference>
<dbReference type="InterPro" id="IPR011990">
    <property type="entry name" value="TPR-like_helical_dom_sf"/>
</dbReference>
<sequence>GVWDEAEEWLREAAERSPNHEPSRVELARLLINRGEEHWDEAEHWLREAAERNPDHGQSHLVWASLLAKRNKRAEAIDLLEGFIARTGGNLHVAGFLERLRAGQTPETDEAAEDTGLPPEIEAEHSKANTVSAPVSALEEETVPDSSDAASTGITSLERIMEDIQHRASLQAQFMRTLSGTEDTDTCDNLRQLSEQGDTLAGFFQQWLNKDFALEIPPNAWAWRASRLYQQGTEEEWQQLEQECADKTPYTRFLRLQAEEEPNDNLLQQVNNWIDRQEEDRYVRPLDRYIVSAHRQLLSSSPDHSKRNAVVFAVCNAAAADAPEIS</sequence>
<accession>A0A444JH70</accession>
<reference evidence="1 2" key="1">
    <citation type="submission" date="2017-01" db="EMBL/GenBank/DDBJ databases">
        <title>The cable genome- insights into the physiology and evolution of filamentous bacteria capable of sulfide oxidation via long distance electron transfer.</title>
        <authorList>
            <person name="Schreiber L."/>
            <person name="Bjerg J.T."/>
            <person name="Boggild A."/>
            <person name="Van De Vossenberg J."/>
            <person name="Meysman F."/>
            <person name="Nielsen L.P."/>
            <person name="Schramm A."/>
            <person name="Kjeldsen K.U."/>
        </authorList>
    </citation>
    <scope>NUCLEOTIDE SEQUENCE [LARGE SCALE GENOMIC DNA]</scope>
    <source>
        <strain evidence="1">A5</strain>
    </source>
</reference>
<evidence type="ECO:0000313" key="1">
    <source>
        <dbReference type="EMBL" id="RWX52415.1"/>
    </source>
</evidence>
<organism evidence="1 2">
    <name type="scientific">Candidatus Electrothrix marina</name>
    <dbReference type="NCBI Taxonomy" id="1859130"/>
    <lineage>
        <taxon>Bacteria</taxon>
        <taxon>Pseudomonadati</taxon>
        <taxon>Thermodesulfobacteriota</taxon>
        <taxon>Desulfobulbia</taxon>
        <taxon>Desulfobulbales</taxon>
        <taxon>Desulfobulbaceae</taxon>
        <taxon>Candidatus Electrothrix</taxon>
    </lineage>
</organism>
<dbReference type="EMBL" id="MTKS01000013">
    <property type="protein sequence ID" value="RWX52415.1"/>
    <property type="molecule type" value="Genomic_DNA"/>
</dbReference>
<comment type="caution">
    <text evidence="1">The sequence shown here is derived from an EMBL/GenBank/DDBJ whole genome shotgun (WGS) entry which is preliminary data.</text>
</comment>
<name>A0A444JH70_9BACT</name>
<gene>
    <name evidence="1" type="ORF">VU01_10131</name>
</gene>
<feature type="non-terminal residue" evidence="1">
    <location>
        <position position="1"/>
    </location>
</feature>
<dbReference type="SUPFAM" id="SSF48452">
    <property type="entry name" value="TPR-like"/>
    <property type="match status" value="1"/>
</dbReference>
<dbReference type="AlphaFoldDB" id="A0A444JH70"/>
<protein>
    <submittedName>
        <fullName evidence="1">Anaphase-promoting complex, cyclosome, subunit 3</fullName>
    </submittedName>
</protein>
<keyword evidence="2" id="KW-1185">Reference proteome</keyword>